<comment type="caution">
    <text evidence="2">The sequence shown here is derived from an EMBL/GenBank/DDBJ whole genome shotgun (WGS) entry which is preliminary data.</text>
</comment>
<keyword evidence="3" id="KW-1185">Reference proteome</keyword>
<dbReference type="RefSeq" id="WP_344954038.1">
    <property type="nucleotide sequence ID" value="NZ_BAABCX010000001.1"/>
</dbReference>
<feature type="transmembrane region" description="Helical" evidence="1">
    <location>
        <begin position="12"/>
        <end position="32"/>
    </location>
</feature>
<feature type="transmembrane region" description="Helical" evidence="1">
    <location>
        <begin position="84"/>
        <end position="108"/>
    </location>
</feature>
<reference evidence="3" key="1">
    <citation type="journal article" date="2019" name="Int. J. Syst. Evol. Microbiol.">
        <title>The Global Catalogue of Microorganisms (GCM) 10K type strain sequencing project: providing services to taxonomists for standard genome sequencing and annotation.</title>
        <authorList>
            <consortium name="The Broad Institute Genomics Platform"/>
            <consortium name="The Broad Institute Genome Sequencing Center for Infectious Disease"/>
            <person name="Wu L."/>
            <person name="Ma J."/>
        </authorList>
    </citation>
    <scope>NUCLEOTIDE SEQUENCE [LARGE SCALE GENOMIC DNA]</scope>
    <source>
        <strain evidence="3">JCM 17110</strain>
    </source>
</reference>
<gene>
    <name evidence="2" type="ORF">GCM10022394_03000</name>
</gene>
<proteinExistence type="predicted"/>
<dbReference type="EMBL" id="BAABCX010000001">
    <property type="protein sequence ID" value="GAA3527236.1"/>
    <property type="molecule type" value="Genomic_DNA"/>
</dbReference>
<keyword evidence="1" id="KW-0472">Membrane</keyword>
<feature type="transmembrane region" description="Helical" evidence="1">
    <location>
        <begin position="44"/>
        <end position="64"/>
    </location>
</feature>
<organism evidence="2 3">
    <name type="scientific">Zobellella aerophila</name>
    <dbReference type="NCBI Taxonomy" id="870480"/>
    <lineage>
        <taxon>Bacteria</taxon>
        <taxon>Pseudomonadati</taxon>
        <taxon>Pseudomonadota</taxon>
        <taxon>Gammaproteobacteria</taxon>
        <taxon>Aeromonadales</taxon>
        <taxon>Aeromonadaceae</taxon>
        <taxon>Zobellella</taxon>
    </lineage>
</organism>
<sequence length="116" mass="13008">MRRETADTIAKLIIGLQAVLVSIMLLGMGWMMHSGQMQGMPGPAMQGTSLWLLMVALALAWLWLCRRAWDGYLAAGGLKQQWPFWLLVVIQLPSFPLGTLMGAGLIYLKLRFHPRQ</sequence>
<evidence type="ECO:0000313" key="3">
    <source>
        <dbReference type="Proteomes" id="UP001500795"/>
    </source>
</evidence>
<name>A0ABP6V5I8_9GAMM</name>
<accession>A0ABP6V5I8</accession>
<keyword evidence="1" id="KW-1133">Transmembrane helix</keyword>
<evidence type="ECO:0000256" key="1">
    <source>
        <dbReference type="SAM" id="Phobius"/>
    </source>
</evidence>
<evidence type="ECO:0000313" key="2">
    <source>
        <dbReference type="EMBL" id="GAA3527236.1"/>
    </source>
</evidence>
<protein>
    <submittedName>
        <fullName evidence="2">Uncharacterized protein</fullName>
    </submittedName>
</protein>
<dbReference type="Proteomes" id="UP001500795">
    <property type="component" value="Unassembled WGS sequence"/>
</dbReference>
<keyword evidence="1" id="KW-0812">Transmembrane</keyword>